<sequence>MDCFLFESSALPRINTFIVLDIVIKMLKGKKKEIKSKEKKRKSKTVTKALYLTNRMLTEAFPPDYHFIINFLASSMVEKKDSRTSLNGKYNWVIKKVKDYKKGINEDINYFNLKMNNRVTTEELKEILKDIHIKYIDKDMCLIKILYKLNEYKKYDLIVINLAFFFVKDEKKINIFIDTFFLSANCIDNGQEITKTSLNNTKEEPPSYTTNKKNMLNSQMEREICDTIFYKNILNLSFHYSFFINFFDYLNRFDLSTTNYKLYKHTNNEWDKYHIKHASGNIKDNEKGGYTLIANEELKSNNSVYHFEDFLNKNEKINGGRKRSYTKNILTKKIEKKLKKEKKSFFKEEEKLGMNEKREYNNSVAIATAAVSNKINCEDVKFDNFLVDSRFCNFSKEKINSSNAENGTYNKHILRNESTIFANNPYTHLTCADNKPLKGDTNNSLEQTEKTKKKKKKKKKKRTKNNLCMFDIIPKSDTYKKMYMNIISVNFNYAYLIS</sequence>
<feature type="compositionally biased region" description="Basic residues" evidence="1">
    <location>
        <begin position="451"/>
        <end position="462"/>
    </location>
</feature>
<name>A0A1A8WT41_PLAMA</name>
<dbReference type="VEuPathDB" id="PlasmoDB:PmUG01_09040500"/>
<proteinExistence type="predicted"/>
<dbReference type="AlphaFoldDB" id="A0A1A8WT41"/>
<accession>A0A1A8WT41</accession>
<evidence type="ECO:0000313" key="3">
    <source>
        <dbReference type="Proteomes" id="UP000078597"/>
    </source>
</evidence>
<organism evidence="2 3">
    <name type="scientific">Plasmodium malariae</name>
    <dbReference type="NCBI Taxonomy" id="5858"/>
    <lineage>
        <taxon>Eukaryota</taxon>
        <taxon>Sar</taxon>
        <taxon>Alveolata</taxon>
        <taxon>Apicomplexa</taxon>
        <taxon>Aconoidasida</taxon>
        <taxon>Haemosporida</taxon>
        <taxon>Plasmodiidae</taxon>
        <taxon>Plasmodium</taxon>
        <taxon>Plasmodium (Plasmodium)</taxon>
    </lineage>
</organism>
<evidence type="ECO:0000256" key="1">
    <source>
        <dbReference type="SAM" id="MobiDB-lite"/>
    </source>
</evidence>
<dbReference type="EMBL" id="FLQW01003125">
    <property type="protein sequence ID" value="SBS95023.1"/>
    <property type="molecule type" value="Genomic_DNA"/>
</dbReference>
<protein>
    <submittedName>
        <fullName evidence="2">Uncharacterized protein</fullName>
    </submittedName>
</protein>
<reference evidence="3" key="1">
    <citation type="submission" date="2016-05" db="EMBL/GenBank/DDBJ databases">
        <authorList>
            <person name="Naeem Raeece"/>
        </authorList>
    </citation>
    <scope>NUCLEOTIDE SEQUENCE [LARGE SCALE GENOMIC DNA]</scope>
</reference>
<gene>
    <name evidence="2" type="ORF">PMALA_045770</name>
</gene>
<feature type="region of interest" description="Disordered" evidence="1">
    <location>
        <begin position="433"/>
        <end position="462"/>
    </location>
</feature>
<dbReference type="Proteomes" id="UP000078597">
    <property type="component" value="Unassembled WGS sequence"/>
</dbReference>
<evidence type="ECO:0000313" key="2">
    <source>
        <dbReference type="EMBL" id="SBS95023.1"/>
    </source>
</evidence>